<dbReference type="EMBL" id="CP141059">
    <property type="protein sequence ID" value="WQQ27283.1"/>
    <property type="molecule type" value="Genomic_DNA"/>
</dbReference>
<dbReference type="InterPro" id="IPR027417">
    <property type="entry name" value="P-loop_NTPase"/>
</dbReference>
<dbReference type="InterPro" id="IPR003959">
    <property type="entry name" value="ATPase_AAA_core"/>
</dbReference>
<gene>
    <name evidence="2" type="ORF">SHK19_03425</name>
</gene>
<dbReference type="Gene3D" id="1.10.30.50">
    <property type="match status" value="1"/>
</dbReference>
<name>A0ABZ0ZSI3_9ACTN</name>
<dbReference type="SUPFAM" id="SSF52540">
    <property type="entry name" value="P-loop containing nucleoside triphosphate hydrolases"/>
    <property type="match status" value="1"/>
</dbReference>
<organism evidence="2 3">
    <name type="scientific">Nocardioides bizhenqiangii</name>
    <dbReference type="NCBI Taxonomy" id="3095076"/>
    <lineage>
        <taxon>Bacteria</taxon>
        <taxon>Bacillati</taxon>
        <taxon>Actinomycetota</taxon>
        <taxon>Actinomycetes</taxon>
        <taxon>Propionibacteriales</taxon>
        <taxon>Nocardioidaceae</taxon>
        <taxon>Nocardioides</taxon>
    </lineage>
</organism>
<dbReference type="InterPro" id="IPR051396">
    <property type="entry name" value="Bact_Antivir_Def_Nuclease"/>
</dbReference>
<evidence type="ECO:0000313" key="3">
    <source>
        <dbReference type="Proteomes" id="UP001327225"/>
    </source>
</evidence>
<dbReference type="SMART" id="SM00382">
    <property type="entry name" value="AAA"/>
    <property type="match status" value="1"/>
</dbReference>
<proteinExistence type="predicted"/>
<feature type="domain" description="AAA+ ATPase" evidence="1">
    <location>
        <begin position="294"/>
        <end position="556"/>
    </location>
</feature>
<dbReference type="Pfam" id="PF13304">
    <property type="entry name" value="AAA_21"/>
    <property type="match status" value="1"/>
</dbReference>
<evidence type="ECO:0000313" key="2">
    <source>
        <dbReference type="EMBL" id="WQQ27283.1"/>
    </source>
</evidence>
<dbReference type="Gene3D" id="3.40.50.300">
    <property type="entry name" value="P-loop containing nucleotide triphosphate hydrolases"/>
    <property type="match status" value="2"/>
</dbReference>
<dbReference type="Proteomes" id="UP001327225">
    <property type="component" value="Chromosome"/>
</dbReference>
<dbReference type="InterPro" id="IPR038729">
    <property type="entry name" value="Rad50/SbcC_AAA"/>
</dbReference>
<dbReference type="InterPro" id="IPR003593">
    <property type="entry name" value="AAA+_ATPase"/>
</dbReference>
<dbReference type="PANTHER" id="PTHR43581:SF2">
    <property type="entry name" value="EXCINUCLEASE ATPASE SUBUNIT"/>
    <property type="match status" value="1"/>
</dbReference>
<sequence length="680" mass="76380">MIRRERPEAVPPSLKERREPALEQLRAYDARRTVMKSQRRWPIDPSVIEGKDVVAALRALFFDKCAYCESAVDRDDRVPSRHRPPEEAAQLDGTVSRDHYWWMAYDWENLYLVCPTCRSNKGRLFPTNSGRVRAENRAWVDLILEQALLIDPCFHDPTEDLGYRHDGTMQGLTPRGTTTIDVLGLNRPDLVEARAAAASEVWEAIDRLPVSKREGTLPAAVTKLVADRKPYLGIRRWALDNHDREGIRPEGAQANVQPVAPPSLSRARLRAVTITNFRAIRDTSVEFPEPRSEEEPWLLLLGENGVGKSTLLKAVALALVDDETRRRLVPDASTCVRRGARRGRVRLEFTDGSVVEMRFRQDSGEFEVEGTTPPLVVLGYGPTRLPPQANHVPPPFARVDVDNLFDPFSPLSDAEKWLADADAVPTRQFNLHATSLKALLPMTPEDRLSRRNGRLYATSHGTSAQLEEMSDGFRSVIAMAADITMQLSSAWESLSSAEGLLLLDEIEVHLHPQWRWSIVSMLRTVFPRLRVIATTHDPLCLQQTRSGEVMLLRRDPVEGVRALPLDVPPGLRADQLLTGDWFGLTTTTDRGTAGLLERHGRLLVQPQTSKVRAERADLEDTLRERVGSFAETSIERMAQEVAAEVAKEERVDIKQAGEQVRRRLADSVLEAVAEKRAASR</sequence>
<accession>A0ABZ0ZSI3</accession>
<keyword evidence="3" id="KW-1185">Reference proteome</keyword>
<dbReference type="Pfam" id="PF13476">
    <property type="entry name" value="AAA_23"/>
    <property type="match status" value="1"/>
</dbReference>
<dbReference type="PANTHER" id="PTHR43581">
    <property type="entry name" value="ATP/GTP PHOSPHATASE"/>
    <property type="match status" value="1"/>
</dbReference>
<protein>
    <submittedName>
        <fullName evidence="2">AAA family ATPase</fullName>
    </submittedName>
</protein>
<reference evidence="3" key="1">
    <citation type="submission" date="2023-12" db="EMBL/GenBank/DDBJ databases">
        <title>Novel species in genus Nocardioides.</title>
        <authorList>
            <person name="Zhou H."/>
        </authorList>
    </citation>
    <scope>NUCLEOTIDE SEQUENCE [LARGE SCALE GENOMIC DNA]</scope>
    <source>
        <strain evidence="3">HM61</strain>
    </source>
</reference>
<evidence type="ECO:0000259" key="1">
    <source>
        <dbReference type="SMART" id="SM00382"/>
    </source>
</evidence>
<dbReference type="RefSeq" id="WP_322937862.1">
    <property type="nucleotide sequence ID" value="NZ_CP141059.1"/>
</dbReference>